<evidence type="ECO:0000313" key="6">
    <source>
        <dbReference type="Proteomes" id="UP000231987"/>
    </source>
</evidence>
<accession>A0A2J0YYU1</accession>
<evidence type="ECO:0000256" key="3">
    <source>
        <dbReference type="ARBA" id="ARBA00012865"/>
    </source>
</evidence>
<organism evidence="5 6">
    <name type="scientific">Rhizobium meliloti</name>
    <name type="common">Ensifer meliloti</name>
    <name type="synonym">Sinorhizobium meliloti</name>
    <dbReference type="NCBI Taxonomy" id="382"/>
    <lineage>
        <taxon>Bacteria</taxon>
        <taxon>Pseudomonadati</taxon>
        <taxon>Pseudomonadota</taxon>
        <taxon>Alphaproteobacteria</taxon>
        <taxon>Hyphomicrobiales</taxon>
        <taxon>Rhizobiaceae</taxon>
        <taxon>Sinorhizobium/Ensifer group</taxon>
        <taxon>Sinorhizobium</taxon>
    </lineage>
</organism>
<keyword evidence="5" id="KW-0378">Hydrolase</keyword>
<dbReference type="Proteomes" id="UP000231987">
    <property type="component" value="Unassembled WGS sequence"/>
</dbReference>
<dbReference type="Pfam" id="PF13354">
    <property type="entry name" value="Beta-lactamase2"/>
    <property type="match status" value="1"/>
</dbReference>
<comment type="caution">
    <text evidence="5">The sequence shown here is derived from an EMBL/GenBank/DDBJ whole genome shotgun (WGS) entry which is preliminary data.</text>
</comment>
<evidence type="ECO:0000256" key="1">
    <source>
        <dbReference type="ARBA" id="ARBA00001526"/>
    </source>
</evidence>
<evidence type="ECO:0000256" key="2">
    <source>
        <dbReference type="ARBA" id="ARBA00009009"/>
    </source>
</evidence>
<dbReference type="NCBIfam" id="NF033103">
    <property type="entry name" value="bla_class_A"/>
    <property type="match status" value="1"/>
</dbReference>
<dbReference type="PANTHER" id="PTHR35333">
    <property type="entry name" value="BETA-LACTAMASE"/>
    <property type="match status" value="1"/>
</dbReference>
<proteinExistence type="inferred from homology"/>
<name>A0A2J0YYU1_RHIML</name>
<evidence type="ECO:0000313" key="5">
    <source>
        <dbReference type="EMBL" id="PJR13455.1"/>
    </source>
</evidence>
<gene>
    <name evidence="5" type="ORF">CEJ86_21560</name>
</gene>
<feature type="domain" description="Beta-lactamase class A catalytic" evidence="4">
    <location>
        <begin position="53"/>
        <end position="308"/>
    </location>
</feature>
<dbReference type="AlphaFoldDB" id="A0A2J0YYU1"/>
<sequence length="334" mass="36165">MPRNIYMTAAVAILINLFSSRIFAGEITQPDRLRLELETLADAHPGRVGICVQDQPKSPVCVNGAQRFSLQSVMKLVVAAAVMQAVDEQRIRLDDQITIRREDLSVNIQPIADIVARHGSFETSVRDLVRRAVVASDSAATDVLIARLGGPKAIQAFLEKAGLTGVRIDRTERELQTETDGLMWQPEFVFPQRLEQARREVPAEARQTAFEAYIKDPRDTATPRGMAAFLYSLASGSLLTAGSTEFLLTVMSQTTTFPDRLRAGIPPEWGIGHKTGTSQTRGGINGVTNDVGILTAPDGRRIAVAAFVAESRAGQAERAAVIAAAARAITAAYE</sequence>
<dbReference type="Gene3D" id="3.40.710.10">
    <property type="entry name" value="DD-peptidase/beta-lactamase superfamily"/>
    <property type="match status" value="1"/>
</dbReference>
<dbReference type="PANTHER" id="PTHR35333:SF3">
    <property type="entry name" value="BETA-LACTAMASE-TYPE TRANSPEPTIDASE FOLD CONTAINING PROTEIN"/>
    <property type="match status" value="1"/>
</dbReference>
<dbReference type="SUPFAM" id="SSF56601">
    <property type="entry name" value="beta-lactamase/transpeptidase-like"/>
    <property type="match status" value="1"/>
</dbReference>
<dbReference type="InterPro" id="IPR012338">
    <property type="entry name" value="Beta-lactam/transpept-like"/>
</dbReference>
<comment type="catalytic activity">
    <reaction evidence="1">
        <text>a beta-lactam + H2O = a substituted beta-amino acid</text>
        <dbReference type="Rhea" id="RHEA:20401"/>
        <dbReference type="ChEBI" id="CHEBI:15377"/>
        <dbReference type="ChEBI" id="CHEBI:35627"/>
        <dbReference type="ChEBI" id="CHEBI:140347"/>
        <dbReference type="EC" id="3.5.2.6"/>
    </reaction>
</comment>
<dbReference type="InterPro" id="IPR000871">
    <property type="entry name" value="Beta-lactam_class-A"/>
</dbReference>
<comment type="similarity">
    <text evidence="2">Belongs to the class-A beta-lactamase family.</text>
</comment>
<dbReference type="EMBL" id="NJGD01000010">
    <property type="protein sequence ID" value="PJR13455.1"/>
    <property type="molecule type" value="Genomic_DNA"/>
</dbReference>
<dbReference type="EC" id="3.5.2.6" evidence="3"/>
<dbReference type="GO" id="GO:0008800">
    <property type="term" value="F:beta-lactamase activity"/>
    <property type="evidence" value="ECO:0007669"/>
    <property type="project" value="UniProtKB-EC"/>
</dbReference>
<reference evidence="5 6" key="1">
    <citation type="submission" date="2017-06" db="EMBL/GenBank/DDBJ databases">
        <title>Ensifer strains isolated from leguminous trees and herbs display diverse denitrification phenotypes with some acting as strong N2O sinks.</title>
        <authorList>
            <person name="Woliy K."/>
            <person name="Mania D."/>
            <person name="Bakken L.R."/>
            <person name="Frostegard A."/>
        </authorList>
    </citation>
    <scope>NUCLEOTIDE SEQUENCE [LARGE SCALE GENOMIC DNA]</scope>
    <source>
        <strain evidence="5 6">AC50a</strain>
    </source>
</reference>
<dbReference type="RefSeq" id="WP_100673432.1">
    <property type="nucleotide sequence ID" value="NZ_NJGD01000010.1"/>
</dbReference>
<dbReference type="GO" id="GO:0030655">
    <property type="term" value="P:beta-lactam antibiotic catabolic process"/>
    <property type="evidence" value="ECO:0007669"/>
    <property type="project" value="InterPro"/>
</dbReference>
<protein>
    <recommendedName>
        <fullName evidence="3">beta-lactamase</fullName>
        <ecNumber evidence="3">3.5.2.6</ecNumber>
    </recommendedName>
</protein>
<dbReference type="InterPro" id="IPR045155">
    <property type="entry name" value="Beta-lactam_cat"/>
</dbReference>
<dbReference type="PRINTS" id="PR00118">
    <property type="entry name" value="BLACTAMASEA"/>
</dbReference>
<dbReference type="GO" id="GO:0046677">
    <property type="term" value="P:response to antibiotic"/>
    <property type="evidence" value="ECO:0007669"/>
    <property type="project" value="InterPro"/>
</dbReference>
<evidence type="ECO:0000259" key="4">
    <source>
        <dbReference type="Pfam" id="PF13354"/>
    </source>
</evidence>